<comment type="caution">
    <text evidence="2">The sequence shown here is derived from an EMBL/GenBank/DDBJ whole genome shotgun (WGS) entry which is preliminary data.</text>
</comment>
<evidence type="ECO:0000313" key="2">
    <source>
        <dbReference type="EMBL" id="CAG8649901.1"/>
    </source>
</evidence>
<proteinExistence type="predicted"/>
<keyword evidence="3" id="KW-1185">Reference proteome</keyword>
<protein>
    <submittedName>
        <fullName evidence="2">1592_t:CDS:1</fullName>
    </submittedName>
</protein>
<gene>
    <name evidence="2" type="ORF">DERYTH_LOCUS10124</name>
</gene>
<dbReference type="OrthoDB" id="5593787at2759"/>
<dbReference type="Proteomes" id="UP000789405">
    <property type="component" value="Unassembled WGS sequence"/>
</dbReference>
<reference evidence="2" key="1">
    <citation type="submission" date="2021-06" db="EMBL/GenBank/DDBJ databases">
        <authorList>
            <person name="Kallberg Y."/>
            <person name="Tangrot J."/>
            <person name="Rosling A."/>
        </authorList>
    </citation>
    <scope>NUCLEOTIDE SEQUENCE</scope>
    <source>
        <strain evidence="2">MA453B</strain>
    </source>
</reference>
<sequence>MEKVPYEVLDHSITTPYSSSKHPHYKPNDIKPPLHHEHQRKNNGWPNLKGKILESELFLLGLALDGLVSHTIKAPAKKRNSMKRAQAHIRKRIQTLIDEIHKKAALWLAHSSKNDELGTC</sequence>
<evidence type="ECO:0000256" key="1">
    <source>
        <dbReference type="SAM" id="MobiDB-lite"/>
    </source>
</evidence>
<feature type="region of interest" description="Disordered" evidence="1">
    <location>
        <begin position="13"/>
        <end position="46"/>
    </location>
</feature>
<dbReference type="EMBL" id="CAJVPY010005763">
    <property type="protein sequence ID" value="CAG8649901.1"/>
    <property type="molecule type" value="Genomic_DNA"/>
</dbReference>
<feature type="compositionally biased region" description="Basic and acidic residues" evidence="1">
    <location>
        <begin position="26"/>
        <end position="36"/>
    </location>
</feature>
<organism evidence="2 3">
    <name type="scientific">Dentiscutata erythropus</name>
    <dbReference type="NCBI Taxonomy" id="1348616"/>
    <lineage>
        <taxon>Eukaryota</taxon>
        <taxon>Fungi</taxon>
        <taxon>Fungi incertae sedis</taxon>
        <taxon>Mucoromycota</taxon>
        <taxon>Glomeromycotina</taxon>
        <taxon>Glomeromycetes</taxon>
        <taxon>Diversisporales</taxon>
        <taxon>Gigasporaceae</taxon>
        <taxon>Dentiscutata</taxon>
    </lineage>
</organism>
<dbReference type="AlphaFoldDB" id="A0A9N9H121"/>
<accession>A0A9N9H121</accession>
<evidence type="ECO:0000313" key="3">
    <source>
        <dbReference type="Proteomes" id="UP000789405"/>
    </source>
</evidence>
<name>A0A9N9H121_9GLOM</name>